<dbReference type="Pfam" id="PF07876">
    <property type="entry name" value="Dabb"/>
    <property type="match status" value="1"/>
</dbReference>
<protein>
    <recommendedName>
        <fullName evidence="2">Stress-response A/B barrel domain-containing protein</fullName>
    </recommendedName>
</protein>
<reference evidence="3 4" key="1">
    <citation type="journal article" date="2003" name="Proc. Natl. Acad. Sci. U.S.A.">
        <title>Complete genome sequence of the marine planctomycete Pirellula sp. strain 1.</title>
        <authorList>
            <person name="Gloeckner F.O."/>
            <person name="Kube M."/>
            <person name="Bauer M."/>
            <person name="Teeling H."/>
            <person name="Lombardot T."/>
            <person name="Ludwig W."/>
            <person name="Gade D."/>
            <person name="Beck A."/>
            <person name="Borzym K."/>
            <person name="Heitmann K."/>
            <person name="Rabus R."/>
            <person name="Schlesner H."/>
            <person name="Amann R."/>
            <person name="Reinhardt R."/>
        </authorList>
    </citation>
    <scope>NUCLEOTIDE SEQUENCE [LARGE SCALE GENOMIC DNA]</scope>
    <source>
        <strain evidence="4">DSM 10527 / NCIMB 13988 / SH1</strain>
    </source>
</reference>
<dbReference type="KEGG" id="rba:RB8236"/>
<keyword evidence="4" id="KW-1185">Reference proteome</keyword>
<evidence type="ECO:0000259" key="2">
    <source>
        <dbReference type="PROSITE" id="PS51502"/>
    </source>
</evidence>
<evidence type="ECO:0000256" key="1">
    <source>
        <dbReference type="ARBA" id="ARBA00011738"/>
    </source>
</evidence>
<dbReference type="Gene3D" id="3.30.70.100">
    <property type="match status" value="1"/>
</dbReference>
<dbReference type="PANTHER" id="PTHR33178:SF10">
    <property type="entry name" value="STRESS-RESPONSE A_B BARREL DOMAIN-CONTAINING PROTEIN"/>
    <property type="match status" value="1"/>
</dbReference>
<dbReference type="SMART" id="SM00886">
    <property type="entry name" value="Dabb"/>
    <property type="match status" value="1"/>
</dbReference>
<proteinExistence type="predicted"/>
<dbReference type="InterPro" id="IPR011008">
    <property type="entry name" value="Dimeric_a/b-barrel"/>
</dbReference>
<sequence length="115" mass="13476">MFLPPFRSFVSTMPRLAHQVFFTTKDRSDETINALLDDCQTYLNDHPGLVSFAVGRCEPEYDRPVNMDFDVVLHTVFEDRAAHDAYQTAPRHLEFIERQKPNWAEVRVFDSNLRD</sequence>
<evidence type="ECO:0000313" key="3">
    <source>
        <dbReference type="EMBL" id="CAD78534.1"/>
    </source>
</evidence>
<dbReference type="eggNOG" id="ENOG5032UAW">
    <property type="taxonomic scope" value="Bacteria"/>
</dbReference>
<name>Q7UFZ5_RHOBA</name>
<dbReference type="PROSITE" id="PS51502">
    <property type="entry name" value="S_R_A_B_BARREL"/>
    <property type="match status" value="1"/>
</dbReference>
<dbReference type="InterPro" id="IPR044662">
    <property type="entry name" value="HS1/DABB1-like"/>
</dbReference>
<dbReference type="Proteomes" id="UP000001025">
    <property type="component" value="Chromosome"/>
</dbReference>
<dbReference type="PATRIC" id="fig|243090.15.peg.3969"/>
<accession>Q7UFZ5</accession>
<dbReference type="OrthoDB" id="8114960at2"/>
<evidence type="ECO:0000313" key="4">
    <source>
        <dbReference type="Proteomes" id="UP000001025"/>
    </source>
</evidence>
<dbReference type="PANTHER" id="PTHR33178">
    <property type="match status" value="1"/>
</dbReference>
<comment type="subunit">
    <text evidence="1">Homodimer.</text>
</comment>
<feature type="domain" description="Stress-response A/B barrel" evidence="2">
    <location>
        <begin position="16"/>
        <end position="111"/>
    </location>
</feature>
<dbReference type="SUPFAM" id="SSF54909">
    <property type="entry name" value="Dimeric alpha+beta barrel"/>
    <property type="match status" value="1"/>
</dbReference>
<dbReference type="AlphaFoldDB" id="Q7UFZ5"/>
<dbReference type="HOGENOM" id="CLU_080664_5_1_0"/>
<dbReference type="EnsemblBacteria" id="CAD78534">
    <property type="protein sequence ID" value="CAD78534"/>
    <property type="gene ID" value="RB8236"/>
</dbReference>
<dbReference type="EMBL" id="BX294147">
    <property type="protein sequence ID" value="CAD78534.1"/>
    <property type="molecule type" value="Genomic_DNA"/>
</dbReference>
<dbReference type="InParanoid" id="Q7UFZ5"/>
<organism evidence="3 4">
    <name type="scientific">Rhodopirellula baltica (strain DSM 10527 / NCIMB 13988 / SH1)</name>
    <dbReference type="NCBI Taxonomy" id="243090"/>
    <lineage>
        <taxon>Bacteria</taxon>
        <taxon>Pseudomonadati</taxon>
        <taxon>Planctomycetota</taxon>
        <taxon>Planctomycetia</taxon>
        <taxon>Pirellulales</taxon>
        <taxon>Pirellulaceae</taxon>
        <taxon>Rhodopirellula</taxon>
    </lineage>
</organism>
<gene>
    <name evidence="3" type="ordered locus">RB8236</name>
</gene>
<dbReference type="InterPro" id="IPR013097">
    <property type="entry name" value="Dabb"/>
</dbReference>